<keyword evidence="2 5" id="KW-0132">Cell division</keyword>
<reference evidence="6 7" key="1">
    <citation type="submission" date="2020-08" db="EMBL/GenBank/DDBJ databases">
        <title>A Genomic Blueprint of the Chicken Gut Microbiome.</title>
        <authorList>
            <person name="Gilroy R."/>
            <person name="Ravi A."/>
            <person name="Getino M."/>
            <person name="Pursley I."/>
            <person name="Horton D.L."/>
            <person name="Alikhan N.-F."/>
            <person name="Baker D."/>
            <person name="Gharbi K."/>
            <person name="Hall N."/>
            <person name="Watson M."/>
            <person name="Adriaenssens E.M."/>
            <person name="Foster-Nyarko E."/>
            <person name="Jarju S."/>
            <person name="Secka A."/>
            <person name="Antonio M."/>
            <person name="Oren A."/>
            <person name="Chaudhuri R."/>
            <person name="La Ragione R.M."/>
            <person name="Hildebrand F."/>
            <person name="Pallen M.J."/>
        </authorList>
    </citation>
    <scope>NUCLEOTIDE SEQUENCE [LARGE SCALE GENOMIC DNA]</scope>
    <source>
        <strain evidence="6 7">Sa2CVA6</strain>
    </source>
</reference>
<keyword evidence="7" id="KW-1185">Reference proteome</keyword>
<gene>
    <name evidence="5 6" type="primary">zapD</name>
    <name evidence="6" type="ORF">H9646_14715</name>
</gene>
<keyword evidence="3 5" id="KW-0717">Septation</keyword>
<dbReference type="PANTHER" id="PTHR39455">
    <property type="entry name" value="CELL DIVISION PROTEIN ZAPD"/>
    <property type="match status" value="1"/>
</dbReference>
<comment type="subcellular location">
    <subcellularLocation>
        <location evidence="5">Cytoplasm</location>
    </subcellularLocation>
    <text evidence="5">Localizes to mid-cell in an FtsZ-dependent manner.</text>
</comment>
<proteinExistence type="inferred from homology"/>
<dbReference type="HAMAP" id="MF_01092">
    <property type="entry name" value="ZapD"/>
    <property type="match status" value="1"/>
</dbReference>
<dbReference type="Proteomes" id="UP000634919">
    <property type="component" value="Unassembled WGS sequence"/>
</dbReference>
<dbReference type="NCBIfam" id="NF003656">
    <property type="entry name" value="PRK05287.1-4"/>
    <property type="match status" value="1"/>
</dbReference>
<dbReference type="RefSeq" id="WP_191724139.1">
    <property type="nucleotide sequence ID" value="NZ_JACSQK010000007.1"/>
</dbReference>
<dbReference type="PANTHER" id="PTHR39455:SF1">
    <property type="entry name" value="CELL DIVISION PROTEIN ZAPD"/>
    <property type="match status" value="1"/>
</dbReference>
<evidence type="ECO:0000256" key="2">
    <source>
        <dbReference type="ARBA" id="ARBA00022618"/>
    </source>
</evidence>
<evidence type="ECO:0000313" key="7">
    <source>
        <dbReference type="Proteomes" id="UP000634919"/>
    </source>
</evidence>
<dbReference type="InterPro" id="IPR009777">
    <property type="entry name" value="ZapD"/>
</dbReference>
<dbReference type="SUPFAM" id="SSF160950">
    <property type="entry name" value="YacF-like"/>
    <property type="match status" value="1"/>
</dbReference>
<sequence length="251" mass="28433">MILYEYPFNERLRTYLRLEQLFRRLFELVTRESPVDHHFALATIFEIMDVAARADLKSDLLRDLERHKSLFEGLRNNPAIAQDMLDNIIAQLDQCYTQLHAQTGKTGQPLTEIDWLMAIRSRIGIPGGTSSFDLPAYHRWQNKLPTQRQADLQQWTLCLKPLADALSLLLSLLRETGSPQKVAASNGQFQQSLPAGKAYQLLRLRIDADSGLIPEISANRLMVSVRLVRPNESGSLQSTTENAAFELTLCA</sequence>
<comment type="subunit">
    <text evidence="5">Interacts with FtsZ.</text>
</comment>
<keyword evidence="4 5" id="KW-0131">Cell cycle</keyword>
<name>A0ABR8SE82_9BURK</name>
<evidence type="ECO:0000256" key="4">
    <source>
        <dbReference type="ARBA" id="ARBA00023306"/>
    </source>
</evidence>
<comment type="similarity">
    <text evidence="5">Belongs to the ZapD family.</text>
</comment>
<protein>
    <recommendedName>
        <fullName evidence="5">Cell division protein ZapD</fullName>
    </recommendedName>
    <alternativeName>
        <fullName evidence="5">Z ring-associated protein D</fullName>
    </alternativeName>
</protein>
<comment type="function">
    <text evidence="5">Cell division factor that enhances FtsZ-ring assembly. Directly interacts with FtsZ and promotes bundling of FtsZ protofilaments, with a reduction in FtsZ GTPase activity.</text>
</comment>
<dbReference type="GO" id="GO:0051301">
    <property type="term" value="P:cell division"/>
    <property type="evidence" value="ECO:0007669"/>
    <property type="project" value="UniProtKB-KW"/>
</dbReference>
<evidence type="ECO:0000313" key="6">
    <source>
        <dbReference type="EMBL" id="MBD7961723.1"/>
    </source>
</evidence>
<evidence type="ECO:0000256" key="3">
    <source>
        <dbReference type="ARBA" id="ARBA00023210"/>
    </source>
</evidence>
<keyword evidence="1 5" id="KW-0963">Cytoplasm</keyword>
<organism evidence="6 7">
    <name type="scientific">Comamonas avium</name>
    <dbReference type="NCBI Taxonomy" id="2762231"/>
    <lineage>
        <taxon>Bacteria</taxon>
        <taxon>Pseudomonadati</taxon>
        <taxon>Pseudomonadota</taxon>
        <taxon>Betaproteobacteria</taxon>
        <taxon>Burkholderiales</taxon>
        <taxon>Comamonadaceae</taxon>
        <taxon>Comamonas</taxon>
    </lineage>
</organism>
<evidence type="ECO:0000256" key="5">
    <source>
        <dbReference type="HAMAP-Rule" id="MF_01092"/>
    </source>
</evidence>
<evidence type="ECO:0000256" key="1">
    <source>
        <dbReference type="ARBA" id="ARBA00022490"/>
    </source>
</evidence>
<comment type="caution">
    <text evidence="6">The sequence shown here is derived from an EMBL/GenBank/DDBJ whole genome shotgun (WGS) entry which is preliminary data.</text>
</comment>
<accession>A0ABR8SE82</accession>
<dbReference type="Gene3D" id="2.60.440.10">
    <property type="entry name" value="YacF-like domains"/>
    <property type="match status" value="1"/>
</dbReference>
<dbReference type="Gene3D" id="1.10.3900.10">
    <property type="entry name" value="YacF-like"/>
    <property type="match status" value="1"/>
</dbReference>
<dbReference type="InterPro" id="IPR027462">
    <property type="entry name" value="ZapD_C"/>
</dbReference>
<dbReference type="Pfam" id="PF07072">
    <property type="entry name" value="ZapD"/>
    <property type="match status" value="1"/>
</dbReference>
<dbReference type="EMBL" id="JACSQK010000007">
    <property type="protein sequence ID" value="MBD7961723.1"/>
    <property type="molecule type" value="Genomic_DNA"/>
</dbReference>
<dbReference type="InterPro" id="IPR036268">
    <property type="entry name" value="ZapD_sf"/>
</dbReference>